<gene>
    <name evidence="1" type="ORF">Golob_021712</name>
</gene>
<protein>
    <submittedName>
        <fullName evidence="1">Uncharacterized protein</fullName>
    </submittedName>
</protein>
<sequence length="56" mass="6602">MKNMNQSLKKGKEKNQMNWDFPIGPGHFGASESFMMKKMSFKRMIWRSCRVKPCST</sequence>
<comment type="caution">
    <text evidence="1">The sequence shown here is derived from an EMBL/GenBank/DDBJ whole genome shotgun (WGS) entry which is preliminary data.</text>
</comment>
<evidence type="ECO:0000313" key="2">
    <source>
        <dbReference type="Proteomes" id="UP000593572"/>
    </source>
</evidence>
<reference evidence="1 2" key="1">
    <citation type="journal article" date="2019" name="Genome Biol. Evol.">
        <title>Insights into the evolution of the New World diploid cottons (Gossypium, subgenus Houzingenia) based on genome sequencing.</title>
        <authorList>
            <person name="Grover C.E."/>
            <person name="Arick M.A. 2nd"/>
            <person name="Thrash A."/>
            <person name="Conover J.L."/>
            <person name="Sanders W.S."/>
            <person name="Peterson D.G."/>
            <person name="Frelichowski J.E."/>
            <person name="Scheffler J.A."/>
            <person name="Scheffler B.E."/>
            <person name="Wendel J.F."/>
        </authorList>
    </citation>
    <scope>NUCLEOTIDE SEQUENCE [LARGE SCALE GENOMIC DNA]</scope>
    <source>
        <strain evidence="1">157</strain>
        <tissue evidence="1">Leaf</tissue>
    </source>
</reference>
<proteinExistence type="predicted"/>
<dbReference type="Proteomes" id="UP000593572">
    <property type="component" value="Unassembled WGS sequence"/>
</dbReference>
<accession>A0A7J8LED7</accession>
<name>A0A7J8LED7_9ROSI</name>
<organism evidence="1 2">
    <name type="scientific">Gossypium lobatum</name>
    <dbReference type="NCBI Taxonomy" id="34289"/>
    <lineage>
        <taxon>Eukaryota</taxon>
        <taxon>Viridiplantae</taxon>
        <taxon>Streptophyta</taxon>
        <taxon>Embryophyta</taxon>
        <taxon>Tracheophyta</taxon>
        <taxon>Spermatophyta</taxon>
        <taxon>Magnoliopsida</taxon>
        <taxon>eudicotyledons</taxon>
        <taxon>Gunneridae</taxon>
        <taxon>Pentapetalae</taxon>
        <taxon>rosids</taxon>
        <taxon>malvids</taxon>
        <taxon>Malvales</taxon>
        <taxon>Malvaceae</taxon>
        <taxon>Malvoideae</taxon>
        <taxon>Gossypium</taxon>
    </lineage>
</organism>
<keyword evidence="2" id="KW-1185">Reference proteome</keyword>
<feature type="non-terminal residue" evidence="1">
    <location>
        <position position="56"/>
    </location>
</feature>
<dbReference type="AlphaFoldDB" id="A0A7J8LED7"/>
<dbReference type="EMBL" id="JABEZX010000002">
    <property type="protein sequence ID" value="MBA0550797.1"/>
    <property type="molecule type" value="Genomic_DNA"/>
</dbReference>
<evidence type="ECO:0000313" key="1">
    <source>
        <dbReference type="EMBL" id="MBA0550797.1"/>
    </source>
</evidence>